<evidence type="ECO:0000313" key="1">
    <source>
        <dbReference type="EMBL" id="PIC50981.1"/>
    </source>
</evidence>
<dbReference type="OrthoDB" id="5910451at2759"/>
<dbReference type="PANTHER" id="PTHR31379">
    <property type="entry name" value="F-BOX C PROTEIN-RELATED-RELATED"/>
    <property type="match status" value="1"/>
</dbReference>
<organism evidence="1 2">
    <name type="scientific">Caenorhabditis nigoni</name>
    <dbReference type="NCBI Taxonomy" id="1611254"/>
    <lineage>
        <taxon>Eukaryota</taxon>
        <taxon>Metazoa</taxon>
        <taxon>Ecdysozoa</taxon>
        <taxon>Nematoda</taxon>
        <taxon>Chromadorea</taxon>
        <taxon>Rhabditida</taxon>
        <taxon>Rhabditina</taxon>
        <taxon>Rhabditomorpha</taxon>
        <taxon>Rhabditoidea</taxon>
        <taxon>Rhabditidae</taxon>
        <taxon>Peloderinae</taxon>
        <taxon>Caenorhabditis</taxon>
    </lineage>
</organism>
<comment type="caution">
    <text evidence="1">The sequence shown here is derived from an EMBL/GenBank/DDBJ whole genome shotgun (WGS) entry which is preliminary data.</text>
</comment>
<dbReference type="PANTHER" id="PTHR31379:SF1">
    <property type="entry name" value="F-BOX C PROTEIN-RELATED"/>
    <property type="match status" value="1"/>
</dbReference>
<dbReference type="AlphaFoldDB" id="A0A2G5VH45"/>
<protein>
    <recommendedName>
        <fullName evidence="3">F-box associated domain-containing protein</fullName>
    </recommendedName>
</protein>
<proteinExistence type="predicted"/>
<gene>
    <name evidence="1" type="primary">Cnig_chr_I.g167</name>
    <name evidence="1" type="ORF">B9Z55_000167</name>
</gene>
<evidence type="ECO:0000313" key="2">
    <source>
        <dbReference type="Proteomes" id="UP000230233"/>
    </source>
</evidence>
<accession>A0A2G5VH45</accession>
<reference evidence="2" key="1">
    <citation type="submission" date="2017-10" db="EMBL/GenBank/DDBJ databases">
        <title>Rapid genome shrinkage in a self-fertile nematode reveals novel sperm competition proteins.</title>
        <authorList>
            <person name="Yin D."/>
            <person name="Schwarz E.M."/>
            <person name="Thomas C.G."/>
            <person name="Felde R.L."/>
            <person name="Korf I.F."/>
            <person name="Cutter A.D."/>
            <person name="Schartner C.M."/>
            <person name="Ralston E.J."/>
            <person name="Meyer B.J."/>
            <person name="Haag E.S."/>
        </authorList>
    </citation>
    <scope>NUCLEOTIDE SEQUENCE [LARGE SCALE GENOMIC DNA]</scope>
    <source>
        <strain evidence="2">JU1422</strain>
    </source>
</reference>
<evidence type="ECO:0008006" key="3">
    <source>
        <dbReference type="Google" id="ProtNLM"/>
    </source>
</evidence>
<dbReference type="Pfam" id="PF12078">
    <property type="entry name" value="DUF3557"/>
    <property type="match status" value="1"/>
</dbReference>
<name>A0A2G5VH45_9PELO</name>
<dbReference type="InterPro" id="IPR021942">
    <property type="entry name" value="DUF3557"/>
</dbReference>
<keyword evidence="2" id="KW-1185">Reference proteome</keyword>
<dbReference type="Proteomes" id="UP000230233">
    <property type="component" value="Chromosome I"/>
</dbReference>
<sequence length="379" mass="43921">MPSVKQNLWSWKELSNELPSTLSKQQLLNELSQIVFEYMDTNFRIHLSANLPPLRSVEKGTYLKINELILRSDHIFIDKTKYLLSIVDDDVDEFEFKTFPDITKNGDVCMENYNIGDEEDEESGYTAAMKIRQLSKCGSTLKLTIVSENRERWIYTSSKTTKIHEGMKMLVGVIFGNRTVSWKVESMIISTANLRWIVSGVKPLARNIRLEGYNYVNLDGLRSICHPTSFPLKTLDLEIDYRILDHEILVNAEHLLIHTGVQRFNISFMYQLNKVTHLKVQIFCILPTFFAYFMDLWLEDGKPVGTSWSFRVEDSQPSEYIDVLRGNAQSAFAIPQQRQSFRSIKLSMGPSSILFVSYDDDSGFYQREAWTVKMEVLQR</sequence>
<dbReference type="EMBL" id="PDUG01000001">
    <property type="protein sequence ID" value="PIC50981.1"/>
    <property type="molecule type" value="Genomic_DNA"/>
</dbReference>